<name>A0A1F5MKJ4_9BACT</name>
<comment type="caution">
    <text evidence="2">The sequence shown here is derived from an EMBL/GenBank/DDBJ whole genome shotgun (WGS) entry which is preliminary data.</text>
</comment>
<keyword evidence="1" id="KW-0472">Membrane</keyword>
<protein>
    <submittedName>
        <fullName evidence="2">Uncharacterized protein</fullName>
    </submittedName>
</protein>
<dbReference type="AlphaFoldDB" id="A0A1F5MKJ4"/>
<accession>A0A1F5MKJ4</accession>
<gene>
    <name evidence="2" type="ORF">A3B49_03710</name>
</gene>
<keyword evidence="1" id="KW-1133">Transmembrane helix</keyword>
<sequence length="530" mass="58521">MIRVLKVVGLNSDSACAQILHSQGRLGGELFVLLTTTGEDAFSKTRFALSEAESVFFSAVGEVSARLQEVVSSIKNNLKDLKNTQILTAYILPSESLERSLYLLAEMQTIRALLIRDLKITDLISAANNPLLVSGFLGPGDRLILTTQTLLDLLGDEKRLAAIPYEVFEEEVSSRFPPGEVAPLAVFLIEVEPEMARERGAPVELTRNARKLPINRRSILILIGVVLLLVIVVAVINYLRQVIYSPLGTTNGEQVVVQSTNRYEIAEDLPVWLDLNLVKQDFNALRLSLSIGKLLVLDINQGSLVEVNLASKSHKLLAGGDKLGRANLAALNGSFGFVYSVDKGIIRADSEGLEVKKVVSVDPEWIEINDLYGFGSNIYLLDKGAPSAGGQIWKYVPIESGYSDKIHYLQEGIIVDFSQAIRMQIDSSVWVLKRNGEIIKFTQGAKDSFSYSGLDVGIKEPKSFFVSDETDNLYLLDSGNSRLLVLTKSGQYLSQYLHPKLAEAKDLIVDESGKKVYLLDENQIYLLELR</sequence>
<dbReference type="InterPro" id="IPR011042">
    <property type="entry name" value="6-blade_b-propeller_TolB-like"/>
</dbReference>
<reference evidence="2 3" key="1">
    <citation type="journal article" date="2016" name="Nat. Commun.">
        <title>Thousands of microbial genomes shed light on interconnected biogeochemical processes in an aquifer system.</title>
        <authorList>
            <person name="Anantharaman K."/>
            <person name="Brown C.T."/>
            <person name="Hug L.A."/>
            <person name="Sharon I."/>
            <person name="Castelle C.J."/>
            <person name="Probst A.J."/>
            <person name="Thomas B.C."/>
            <person name="Singh A."/>
            <person name="Wilkins M.J."/>
            <person name="Karaoz U."/>
            <person name="Brodie E.L."/>
            <person name="Williams K.H."/>
            <person name="Hubbard S.S."/>
            <person name="Banfield J.F."/>
        </authorList>
    </citation>
    <scope>NUCLEOTIDE SEQUENCE [LARGE SCALE GENOMIC DNA]</scope>
</reference>
<evidence type="ECO:0000313" key="2">
    <source>
        <dbReference type="EMBL" id="OGE65873.1"/>
    </source>
</evidence>
<dbReference type="Gene3D" id="2.120.10.30">
    <property type="entry name" value="TolB, C-terminal domain"/>
    <property type="match status" value="1"/>
</dbReference>
<dbReference type="Proteomes" id="UP000178017">
    <property type="component" value="Unassembled WGS sequence"/>
</dbReference>
<feature type="transmembrane region" description="Helical" evidence="1">
    <location>
        <begin position="219"/>
        <end position="239"/>
    </location>
</feature>
<evidence type="ECO:0000313" key="3">
    <source>
        <dbReference type="Proteomes" id="UP000178017"/>
    </source>
</evidence>
<proteinExistence type="predicted"/>
<keyword evidence="1" id="KW-0812">Transmembrane</keyword>
<evidence type="ECO:0000256" key="1">
    <source>
        <dbReference type="SAM" id="Phobius"/>
    </source>
</evidence>
<dbReference type="EMBL" id="MFDO01000002">
    <property type="protein sequence ID" value="OGE65873.1"/>
    <property type="molecule type" value="Genomic_DNA"/>
</dbReference>
<organism evidence="2 3">
    <name type="scientific">Candidatus Daviesbacteria bacterium RIFCSPLOWO2_01_FULL_40_24</name>
    <dbReference type="NCBI Taxonomy" id="1797787"/>
    <lineage>
        <taxon>Bacteria</taxon>
        <taxon>Candidatus Daviesiibacteriota</taxon>
    </lineage>
</organism>
<dbReference type="SUPFAM" id="SSF101898">
    <property type="entry name" value="NHL repeat"/>
    <property type="match status" value="1"/>
</dbReference>